<organism evidence="8 9">
    <name type="scientific">Jutongia huaianensis</name>
    <dbReference type="NCBI Taxonomy" id="2763668"/>
    <lineage>
        <taxon>Bacteria</taxon>
        <taxon>Bacillati</taxon>
        <taxon>Bacillota</taxon>
        <taxon>Clostridia</taxon>
        <taxon>Lachnospirales</taxon>
        <taxon>Lachnospiraceae</taxon>
        <taxon>Jutongia</taxon>
    </lineage>
</organism>
<evidence type="ECO:0000259" key="7">
    <source>
        <dbReference type="Pfam" id="PF22638"/>
    </source>
</evidence>
<protein>
    <recommendedName>
        <fullName evidence="4">Flagellar hook-associated protein 1</fullName>
    </recommendedName>
</protein>
<dbReference type="Proteomes" id="UP000606193">
    <property type="component" value="Unassembled WGS sequence"/>
</dbReference>
<reference evidence="8 9" key="1">
    <citation type="submission" date="2020-08" db="EMBL/GenBank/DDBJ databases">
        <title>Genome public.</title>
        <authorList>
            <person name="Liu C."/>
            <person name="Sun Q."/>
        </authorList>
    </citation>
    <scope>NUCLEOTIDE SEQUENCE [LARGE SCALE GENOMIC DNA]</scope>
    <source>
        <strain evidence="8 9">NSJ-37</strain>
    </source>
</reference>
<keyword evidence="5" id="KW-0964">Secreted</keyword>
<evidence type="ECO:0000256" key="6">
    <source>
        <dbReference type="ARBA" id="ARBA00023143"/>
    </source>
</evidence>
<accession>A0ABR7N2Z0</accession>
<proteinExistence type="inferred from homology"/>
<dbReference type="Pfam" id="PF22638">
    <property type="entry name" value="FlgK_D1"/>
    <property type="match status" value="1"/>
</dbReference>
<evidence type="ECO:0000256" key="4">
    <source>
        <dbReference type="ARBA" id="ARBA00016244"/>
    </source>
</evidence>
<dbReference type="NCBIfam" id="TIGR02492">
    <property type="entry name" value="flgK_ends"/>
    <property type="match status" value="1"/>
</dbReference>
<comment type="subcellular location">
    <subcellularLocation>
        <location evidence="1">Bacterial flagellum</location>
    </subcellularLocation>
    <subcellularLocation>
        <location evidence="2">Secreted</location>
    </subcellularLocation>
</comment>
<dbReference type="SUPFAM" id="SSF64518">
    <property type="entry name" value="Phase 1 flagellin"/>
    <property type="match status" value="1"/>
</dbReference>
<comment type="similarity">
    <text evidence="3">Belongs to the flagella basal body rod proteins family.</text>
</comment>
<keyword evidence="8" id="KW-0282">Flagellum</keyword>
<evidence type="ECO:0000256" key="5">
    <source>
        <dbReference type="ARBA" id="ARBA00022525"/>
    </source>
</evidence>
<keyword evidence="6" id="KW-0975">Bacterial flagellum</keyword>
<dbReference type="PANTHER" id="PTHR30033">
    <property type="entry name" value="FLAGELLAR HOOK-ASSOCIATED PROTEIN 1"/>
    <property type="match status" value="1"/>
</dbReference>
<evidence type="ECO:0000313" key="9">
    <source>
        <dbReference type="Proteomes" id="UP000606193"/>
    </source>
</evidence>
<keyword evidence="8" id="KW-0966">Cell projection</keyword>
<evidence type="ECO:0000313" key="8">
    <source>
        <dbReference type="EMBL" id="MBC8562993.1"/>
    </source>
</evidence>
<dbReference type="EMBL" id="JACRSX010000014">
    <property type="protein sequence ID" value="MBC8562993.1"/>
    <property type="molecule type" value="Genomic_DNA"/>
</dbReference>
<keyword evidence="9" id="KW-1185">Reference proteome</keyword>
<evidence type="ECO:0000256" key="3">
    <source>
        <dbReference type="ARBA" id="ARBA00009677"/>
    </source>
</evidence>
<gene>
    <name evidence="8" type="primary">flgK</name>
    <name evidence="8" type="ORF">H8704_10210</name>
</gene>
<name>A0ABR7N2Z0_9FIRM</name>
<evidence type="ECO:0000256" key="1">
    <source>
        <dbReference type="ARBA" id="ARBA00004365"/>
    </source>
</evidence>
<keyword evidence="8" id="KW-0969">Cilium</keyword>
<dbReference type="PRINTS" id="PR01005">
    <property type="entry name" value="FLGHOOKAP1"/>
</dbReference>
<comment type="caution">
    <text evidence="8">The sequence shown here is derived from an EMBL/GenBank/DDBJ whole genome shotgun (WGS) entry which is preliminary data.</text>
</comment>
<evidence type="ECO:0000256" key="2">
    <source>
        <dbReference type="ARBA" id="ARBA00004613"/>
    </source>
</evidence>
<dbReference type="InterPro" id="IPR053927">
    <property type="entry name" value="FlgK_helical"/>
</dbReference>
<sequence length="648" mass="70990">MPSTFFGLNIATSGMNTYNAGLNTTAHNISNRNTKGYTRQTVEQQAKNPLSLGTSYGMLGTGVTATDIVSSRDVYYDYKYRKSNSVYSKYDTLNHYLENIQNYLYSKDSESGGITNALDEFFKTISQQTTDASDTTMRRQVSGAADTLMSFVRETANNLQTAQKEINTQIKSNIDKINTYAKQIAALNKQINTLEVNGGTANDLRDQRAKAVDELSALVDVEVVTDSPKDGNGVEEFLVFIGDGVLVDTYMTNQLKIEASTTKANQTDNEGLYNIKWSNGQDFNIRSGILGGELQALLELRDGNNAENFAATLTGYDAGGNGTAGTIKLKASQGDSTCSANAWDLSKLNIPESDGKLRIYNYEFRYDSFEVSVCADGSYEYTFTLKDSIKNGEQKHLDVAMAKGETTSTVGDSVDFRGIPYYMSQLNEFVRTFSANFNQVQNAGYDLYQEKGCDLFVAAPLANGGQFDMTEFLYNKTDGCYYLNGVAQKGLSGADVVYTFSSKAEKGKSLSYYNMTALSVQVSDEILNDGKKLAFSTEANAGVASRGNLTKMSALREDNSMFKQGIPSNFLAVMTATVGVDGAKIDDCAANSKNILDAVENRRLSKSGVDEDEEGKNMIEYQNLLKYQYQVISIMNEVLDKLINGTGV</sequence>
<dbReference type="RefSeq" id="WP_249298211.1">
    <property type="nucleotide sequence ID" value="NZ_JACRSX010000014.1"/>
</dbReference>
<dbReference type="PANTHER" id="PTHR30033:SF1">
    <property type="entry name" value="FLAGELLAR HOOK-ASSOCIATED PROTEIN 1"/>
    <property type="match status" value="1"/>
</dbReference>
<feature type="domain" description="Flagellar hook-associated protein FlgK helical" evidence="7">
    <location>
        <begin position="108"/>
        <end position="304"/>
    </location>
</feature>
<dbReference type="InterPro" id="IPR002371">
    <property type="entry name" value="FlgK"/>
</dbReference>